<dbReference type="PANTHER" id="PTHR12526">
    <property type="entry name" value="GLYCOSYLTRANSFERASE"/>
    <property type="match status" value="1"/>
</dbReference>
<sequence>MKIALCSSFVPFINGGYRNIVEWLQPMLEEQGHLVERIYLPEVDAPDLLFQQMMAFRWVDLEMADRIICFRPQAHLIPHRHKILWFIHHLRAFYDLWDSPYRGFPDDLKHSGIRDALHRVDDAGLHEAKAIFTNSRVVSDRLKAYNQVDSEILYPPVFQPERFHCVGFSDEIVCICRLEHHKRQHLLVEALHHTRTPVRLRFSGTSAGADYPRDLSQRIAELGLADRVSLDNIWISEEEKVAQLAHCLAAAYLPLDEDSYGYPSVEASHASKPVLTTSDSGGVLELVQDGVNGYVTEPSPEALADAIDRLYLDRVKTEAMGRNARDRLAELRISWSHVLERLLA</sequence>
<evidence type="ECO:0000259" key="1">
    <source>
        <dbReference type="Pfam" id="PF00534"/>
    </source>
</evidence>
<dbReference type="CDD" id="cd03801">
    <property type="entry name" value="GT4_PimA-like"/>
    <property type="match status" value="1"/>
</dbReference>
<dbReference type="AlphaFoldDB" id="A0A926NYA2"/>
<dbReference type="Pfam" id="PF00534">
    <property type="entry name" value="Glycos_transf_1"/>
    <property type="match status" value="1"/>
</dbReference>
<dbReference type="Gene3D" id="3.40.50.2000">
    <property type="entry name" value="Glycogen Phosphorylase B"/>
    <property type="match status" value="2"/>
</dbReference>
<name>A0A926NYA2_9HYPH</name>
<dbReference type="EMBL" id="JABFCZ010000047">
    <property type="protein sequence ID" value="MBD1549627.1"/>
    <property type="molecule type" value="Genomic_DNA"/>
</dbReference>
<feature type="domain" description="Glycosyl transferase family 1" evidence="1">
    <location>
        <begin position="172"/>
        <end position="326"/>
    </location>
</feature>
<dbReference type="SUPFAM" id="SSF53756">
    <property type="entry name" value="UDP-Glycosyltransferase/glycogen phosphorylase"/>
    <property type="match status" value="1"/>
</dbReference>
<organism evidence="2 3">
    <name type="scientific">Roseibium aggregatum</name>
    <dbReference type="NCBI Taxonomy" id="187304"/>
    <lineage>
        <taxon>Bacteria</taxon>
        <taxon>Pseudomonadati</taxon>
        <taxon>Pseudomonadota</taxon>
        <taxon>Alphaproteobacteria</taxon>
        <taxon>Hyphomicrobiales</taxon>
        <taxon>Stappiaceae</taxon>
        <taxon>Roseibium</taxon>
    </lineage>
</organism>
<dbReference type="PANTHER" id="PTHR12526:SF635">
    <property type="entry name" value="GLYCOSYL TRANSFERASE GROUP 1"/>
    <property type="match status" value="1"/>
</dbReference>
<accession>A0A926NYA2</accession>
<gene>
    <name evidence="2" type="ORF">HK439_25510</name>
</gene>
<comment type="caution">
    <text evidence="2">The sequence shown here is derived from an EMBL/GenBank/DDBJ whole genome shotgun (WGS) entry which is preliminary data.</text>
</comment>
<proteinExistence type="predicted"/>
<protein>
    <submittedName>
        <fullName evidence="2">Glycosyltransferase family 4 protein</fullName>
    </submittedName>
</protein>
<dbReference type="Proteomes" id="UP000598467">
    <property type="component" value="Unassembled WGS sequence"/>
</dbReference>
<dbReference type="RefSeq" id="WP_190294319.1">
    <property type="nucleotide sequence ID" value="NZ_JABFCZ010000047.1"/>
</dbReference>
<dbReference type="GO" id="GO:0016757">
    <property type="term" value="F:glycosyltransferase activity"/>
    <property type="evidence" value="ECO:0007669"/>
    <property type="project" value="InterPro"/>
</dbReference>
<evidence type="ECO:0000313" key="2">
    <source>
        <dbReference type="EMBL" id="MBD1549627.1"/>
    </source>
</evidence>
<dbReference type="InterPro" id="IPR001296">
    <property type="entry name" value="Glyco_trans_1"/>
</dbReference>
<evidence type="ECO:0000313" key="3">
    <source>
        <dbReference type="Proteomes" id="UP000598467"/>
    </source>
</evidence>
<reference evidence="2" key="1">
    <citation type="submission" date="2020-05" db="EMBL/GenBank/DDBJ databases">
        <title>Identification of trans-AT polyketide cluster in two marine bacteria, producers of a novel glutaramide-containing polyketide sesbanimide D and analogs.</title>
        <authorList>
            <person name="Kacar D."/>
            <person name="Rodriguez P."/>
            <person name="Canedo L."/>
            <person name="Gonzalez E."/>
            <person name="Galan B."/>
            <person name="De La Calle F."/>
            <person name="Garcia J.L."/>
        </authorList>
    </citation>
    <scope>NUCLEOTIDE SEQUENCE</scope>
    <source>
        <strain evidence="2">PHM038</strain>
    </source>
</reference>